<gene>
    <name evidence="2" type="ORF">HHL11_07675</name>
</gene>
<comment type="caution">
    <text evidence="2">The sequence shown here is derived from an EMBL/GenBank/DDBJ whole genome shotgun (WGS) entry which is preliminary data.</text>
</comment>
<dbReference type="Proteomes" id="UP000541185">
    <property type="component" value="Unassembled WGS sequence"/>
</dbReference>
<keyword evidence="1" id="KW-0732">Signal</keyword>
<evidence type="ECO:0000313" key="3">
    <source>
        <dbReference type="Proteomes" id="UP000541185"/>
    </source>
</evidence>
<protein>
    <recommendedName>
        <fullName evidence="4">Lipoprotein</fullName>
    </recommendedName>
</protein>
<name>A0A848H4T0_9BURK</name>
<keyword evidence="3" id="KW-1185">Reference proteome</keyword>
<sequence length="199" mass="21875">MKTISLTAALALLALAGCANKDAPNEANFTHAMQEYLATRGDLCVNKNSWPIDVTREEARQGSRNTVQLPVLEKLGVVRSADAVAEGQPVRRYELTDTGRQYYLARAPYKRDTGHALAAHDLCVAKLTLKKVEHWEAAPGNAQEMVVSYTYDIAPAPWASDSETRRVFPVVDRLVQGAGVLQLKEPMVLTAQGWEAKDL</sequence>
<organism evidence="2 3">
    <name type="scientific">Ramlibacter agri</name>
    <dbReference type="NCBI Taxonomy" id="2728837"/>
    <lineage>
        <taxon>Bacteria</taxon>
        <taxon>Pseudomonadati</taxon>
        <taxon>Pseudomonadota</taxon>
        <taxon>Betaproteobacteria</taxon>
        <taxon>Burkholderiales</taxon>
        <taxon>Comamonadaceae</taxon>
        <taxon>Ramlibacter</taxon>
    </lineage>
</organism>
<dbReference type="PROSITE" id="PS51257">
    <property type="entry name" value="PROKAR_LIPOPROTEIN"/>
    <property type="match status" value="1"/>
</dbReference>
<dbReference type="RefSeq" id="WP_169417820.1">
    <property type="nucleotide sequence ID" value="NZ_JABBFX010000001.1"/>
</dbReference>
<feature type="chain" id="PRO_5032879603" description="Lipoprotein" evidence="1">
    <location>
        <begin position="22"/>
        <end position="199"/>
    </location>
</feature>
<feature type="signal peptide" evidence="1">
    <location>
        <begin position="1"/>
        <end position="21"/>
    </location>
</feature>
<dbReference type="AlphaFoldDB" id="A0A848H4T0"/>
<dbReference type="EMBL" id="JABBFX010000001">
    <property type="protein sequence ID" value="NML43623.1"/>
    <property type="molecule type" value="Genomic_DNA"/>
</dbReference>
<accession>A0A848H4T0</accession>
<reference evidence="2 3" key="1">
    <citation type="submission" date="2020-04" db="EMBL/GenBank/DDBJ databases">
        <title>Ramlibacter sp. G-1-2-2 isolated from soil.</title>
        <authorList>
            <person name="Dahal R.H."/>
        </authorList>
    </citation>
    <scope>NUCLEOTIDE SEQUENCE [LARGE SCALE GENOMIC DNA]</scope>
    <source>
        <strain evidence="2 3">G-1-2-2</strain>
    </source>
</reference>
<evidence type="ECO:0000313" key="2">
    <source>
        <dbReference type="EMBL" id="NML43623.1"/>
    </source>
</evidence>
<evidence type="ECO:0008006" key="4">
    <source>
        <dbReference type="Google" id="ProtNLM"/>
    </source>
</evidence>
<evidence type="ECO:0000256" key="1">
    <source>
        <dbReference type="SAM" id="SignalP"/>
    </source>
</evidence>
<proteinExistence type="predicted"/>